<reference evidence="3" key="1">
    <citation type="submission" date="2021-06" db="EMBL/GenBank/DDBJ databases">
        <authorList>
            <person name="Kallberg Y."/>
            <person name="Tangrot J."/>
            <person name="Rosling A."/>
        </authorList>
    </citation>
    <scope>NUCLEOTIDE SEQUENCE</scope>
    <source>
        <strain evidence="3">FL130A</strain>
    </source>
</reference>
<dbReference type="Proteomes" id="UP000789508">
    <property type="component" value="Unassembled WGS sequence"/>
</dbReference>
<name>A0A9N8ZTX6_9GLOM</name>
<comment type="caution">
    <text evidence="3">The sequence shown here is derived from an EMBL/GenBank/DDBJ whole genome shotgun (WGS) entry which is preliminary data.</text>
</comment>
<feature type="transmembrane region" description="Helical" evidence="2">
    <location>
        <begin position="83"/>
        <end position="106"/>
    </location>
</feature>
<accession>A0A9N8ZTX6</accession>
<protein>
    <submittedName>
        <fullName evidence="3">1773_t:CDS:1</fullName>
    </submittedName>
</protein>
<evidence type="ECO:0000256" key="2">
    <source>
        <dbReference type="SAM" id="Phobius"/>
    </source>
</evidence>
<evidence type="ECO:0000313" key="3">
    <source>
        <dbReference type="EMBL" id="CAG8506722.1"/>
    </source>
</evidence>
<keyword evidence="2" id="KW-0472">Membrane</keyword>
<dbReference type="AlphaFoldDB" id="A0A9N8ZTX6"/>
<evidence type="ECO:0000313" key="4">
    <source>
        <dbReference type="Proteomes" id="UP000789508"/>
    </source>
</evidence>
<evidence type="ECO:0000256" key="1">
    <source>
        <dbReference type="SAM" id="MobiDB-lite"/>
    </source>
</evidence>
<proteinExistence type="predicted"/>
<gene>
    <name evidence="3" type="ORF">ALEPTO_LOCUS3761</name>
</gene>
<dbReference type="EMBL" id="CAJVPS010000751">
    <property type="protein sequence ID" value="CAG8506722.1"/>
    <property type="molecule type" value="Genomic_DNA"/>
</dbReference>
<feature type="region of interest" description="Disordered" evidence="1">
    <location>
        <begin position="26"/>
        <end position="73"/>
    </location>
</feature>
<keyword evidence="2" id="KW-1133">Transmembrane helix</keyword>
<sequence>MRGNYQQFDDSLDYTVKVKKGGGYRDVSTTPSSSSLTSTTSTSSSPAFSSPSFIPTEQTIDPSPSSTLPLSSTDNNNNRSQSIVYVLVPIFSIVAFASLLICLLLYRRKKPRRNSQHYFIRSIRNKNDSDDNSIGSSNETTVVSMDYQKSGGENLSIISLPKRPPSALLGQHASTVLQFEAMHPHVVVVDMEDSAPHRGSIIIGTEGRDGGCRMIKLLQLDERKLENNNYGKGFFKFRKK</sequence>
<dbReference type="OrthoDB" id="2445110at2759"/>
<keyword evidence="2" id="KW-0812">Transmembrane</keyword>
<organism evidence="3 4">
    <name type="scientific">Ambispora leptoticha</name>
    <dbReference type="NCBI Taxonomy" id="144679"/>
    <lineage>
        <taxon>Eukaryota</taxon>
        <taxon>Fungi</taxon>
        <taxon>Fungi incertae sedis</taxon>
        <taxon>Mucoromycota</taxon>
        <taxon>Glomeromycotina</taxon>
        <taxon>Glomeromycetes</taxon>
        <taxon>Archaeosporales</taxon>
        <taxon>Ambisporaceae</taxon>
        <taxon>Ambispora</taxon>
    </lineage>
</organism>
<feature type="compositionally biased region" description="Low complexity" evidence="1">
    <location>
        <begin position="28"/>
        <end position="73"/>
    </location>
</feature>
<keyword evidence="4" id="KW-1185">Reference proteome</keyword>